<dbReference type="GO" id="GO:0000155">
    <property type="term" value="F:phosphorelay sensor kinase activity"/>
    <property type="evidence" value="ECO:0007669"/>
    <property type="project" value="InterPro"/>
</dbReference>
<dbReference type="EC" id="2.7.13.3" evidence="2"/>
<evidence type="ECO:0000259" key="10">
    <source>
        <dbReference type="PROSITE" id="PS50109"/>
    </source>
</evidence>
<feature type="transmembrane region" description="Helical" evidence="9">
    <location>
        <begin position="130"/>
        <end position="149"/>
    </location>
</feature>
<dbReference type="PANTHER" id="PTHR24421:SF10">
    <property type="entry name" value="NITRATE_NITRITE SENSOR PROTEIN NARQ"/>
    <property type="match status" value="1"/>
</dbReference>
<keyword evidence="6 11" id="KW-0418">Kinase</keyword>
<evidence type="ECO:0000256" key="9">
    <source>
        <dbReference type="SAM" id="Phobius"/>
    </source>
</evidence>
<dbReference type="SMART" id="SM00387">
    <property type="entry name" value="HATPase_c"/>
    <property type="match status" value="1"/>
</dbReference>
<evidence type="ECO:0000256" key="1">
    <source>
        <dbReference type="ARBA" id="ARBA00000085"/>
    </source>
</evidence>
<feature type="transmembrane region" description="Helical" evidence="9">
    <location>
        <begin position="15"/>
        <end position="34"/>
    </location>
</feature>
<feature type="transmembrane region" description="Helical" evidence="9">
    <location>
        <begin position="40"/>
        <end position="59"/>
    </location>
</feature>
<protein>
    <recommendedName>
        <fullName evidence="2">histidine kinase</fullName>
        <ecNumber evidence="2">2.7.13.3</ecNumber>
    </recommendedName>
</protein>
<keyword evidence="4" id="KW-0808">Transferase</keyword>
<name>A0A367YX05_9ACTN</name>
<dbReference type="InterPro" id="IPR036890">
    <property type="entry name" value="HATPase_C_sf"/>
</dbReference>
<dbReference type="Proteomes" id="UP000252770">
    <property type="component" value="Unassembled WGS sequence"/>
</dbReference>
<reference evidence="11 12" key="1">
    <citation type="submission" date="2018-07" db="EMBL/GenBank/DDBJ databases">
        <title>Desertimonas flava gen. nov. sp. nov.</title>
        <authorList>
            <person name="Liu S."/>
        </authorList>
    </citation>
    <scope>NUCLEOTIDE SEQUENCE [LARGE SCALE GENOMIC DNA]</scope>
    <source>
        <strain evidence="11 12">16Sb5-5</strain>
    </source>
</reference>
<feature type="transmembrane region" description="Helical" evidence="9">
    <location>
        <begin position="104"/>
        <end position="123"/>
    </location>
</feature>
<comment type="caution">
    <text evidence="11">The sequence shown here is derived from an EMBL/GenBank/DDBJ whole genome shotgun (WGS) entry which is preliminary data.</text>
</comment>
<accession>A0A367YX05</accession>
<proteinExistence type="predicted"/>
<evidence type="ECO:0000256" key="5">
    <source>
        <dbReference type="ARBA" id="ARBA00022741"/>
    </source>
</evidence>
<evidence type="ECO:0000313" key="12">
    <source>
        <dbReference type="Proteomes" id="UP000252770"/>
    </source>
</evidence>
<dbReference type="SUPFAM" id="SSF55874">
    <property type="entry name" value="ATPase domain of HSP90 chaperone/DNA topoisomerase II/histidine kinase"/>
    <property type="match status" value="1"/>
</dbReference>
<feature type="domain" description="Histidine kinase" evidence="10">
    <location>
        <begin position="298"/>
        <end position="387"/>
    </location>
</feature>
<keyword evidence="9" id="KW-0812">Transmembrane</keyword>
<feature type="transmembrane region" description="Helical" evidence="9">
    <location>
        <begin position="66"/>
        <end position="98"/>
    </location>
</feature>
<dbReference type="Gene3D" id="3.30.565.10">
    <property type="entry name" value="Histidine kinase-like ATPase, C-terminal domain"/>
    <property type="match status" value="1"/>
</dbReference>
<keyword evidence="7" id="KW-0067">ATP-binding</keyword>
<dbReference type="CDD" id="cd16917">
    <property type="entry name" value="HATPase_UhpB-NarQ-NarX-like"/>
    <property type="match status" value="1"/>
</dbReference>
<dbReference type="Pfam" id="PF02518">
    <property type="entry name" value="HATPase_c"/>
    <property type="match status" value="1"/>
</dbReference>
<comment type="catalytic activity">
    <reaction evidence="1">
        <text>ATP + protein L-histidine = ADP + protein N-phospho-L-histidine.</text>
        <dbReference type="EC" id="2.7.13.3"/>
    </reaction>
</comment>
<dbReference type="GO" id="GO:0046983">
    <property type="term" value="F:protein dimerization activity"/>
    <property type="evidence" value="ECO:0007669"/>
    <property type="project" value="InterPro"/>
</dbReference>
<dbReference type="PROSITE" id="PS50109">
    <property type="entry name" value="HIS_KIN"/>
    <property type="match status" value="1"/>
</dbReference>
<sequence length="389" mass="40975">MTAEETRHPAATSRAALSPVVLDALVALGVFAYNLPVQGLTGPVWALLVPVGLCAPYVLRRRHPRAVFATVLAVAVVQQLAGVPLLVADVMLALALYGVARRHLWPWSAGAALLVAGWVVWAVGTRLGEYFLSVFDLVLLLMVVAVAWLTGTLARTRAQYVESLRLRAEQLERSRAVEAEMAAAAERTRIARELHDIVSHSLSAIGLLAEGAARQVDRDPAQAEAAMLKVRDTSREAMQEMRSMLGVLRDTGDAAASPLPGLDALPALVGRARETGLPVTLSVQGEAPPLRSSLQLVVYRVVQEALTNVGKHAGAGLSRVEVTLHHSPDEVAVTVADDGAGPRPDGTGTGHGLVGMRERVTALGGTLRTGARPGGGFQVHATVPTGSAR</sequence>
<dbReference type="InterPro" id="IPR003594">
    <property type="entry name" value="HATPase_dom"/>
</dbReference>
<evidence type="ECO:0000256" key="7">
    <source>
        <dbReference type="ARBA" id="ARBA00022840"/>
    </source>
</evidence>
<evidence type="ECO:0000256" key="2">
    <source>
        <dbReference type="ARBA" id="ARBA00012438"/>
    </source>
</evidence>
<evidence type="ECO:0000256" key="8">
    <source>
        <dbReference type="ARBA" id="ARBA00023012"/>
    </source>
</evidence>
<keyword evidence="12" id="KW-1185">Reference proteome</keyword>
<dbReference type="InterPro" id="IPR005467">
    <property type="entry name" value="His_kinase_dom"/>
</dbReference>
<evidence type="ECO:0000256" key="6">
    <source>
        <dbReference type="ARBA" id="ARBA00022777"/>
    </source>
</evidence>
<keyword evidence="9" id="KW-1133">Transmembrane helix</keyword>
<keyword evidence="5" id="KW-0547">Nucleotide-binding</keyword>
<keyword evidence="9" id="KW-0472">Membrane</keyword>
<dbReference type="Pfam" id="PF07730">
    <property type="entry name" value="HisKA_3"/>
    <property type="match status" value="1"/>
</dbReference>
<dbReference type="Gene3D" id="1.20.5.1930">
    <property type="match status" value="1"/>
</dbReference>
<organism evidence="11 12">
    <name type="scientific">Desertihabitans brevis</name>
    <dbReference type="NCBI Taxonomy" id="2268447"/>
    <lineage>
        <taxon>Bacteria</taxon>
        <taxon>Bacillati</taxon>
        <taxon>Actinomycetota</taxon>
        <taxon>Actinomycetes</taxon>
        <taxon>Propionibacteriales</taxon>
        <taxon>Propionibacteriaceae</taxon>
        <taxon>Desertihabitans</taxon>
    </lineage>
</organism>
<dbReference type="EMBL" id="QOUI01000003">
    <property type="protein sequence ID" value="RCK70433.1"/>
    <property type="molecule type" value="Genomic_DNA"/>
</dbReference>
<dbReference type="GO" id="GO:0016020">
    <property type="term" value="C:membrane"/>
    <property type="evidence" value="ECO:0007669"/>
    <property type="project" value="InterPro"/>
</dbReference>
<evidence type="ECO:0000256" key="4">
    <source>
        <dbReference type="ARBA" id="ARBA00022679"/>
    </source>
</evidence>
<dbReference type="RefSeq" id="WP_114125976.1">
    <property type="nucleotide sequence ID" value="NZ_QOUI01000003.1"/>
</dbReference>
<gene>
    <name evidence="11" type="ORF">DT076_07265</name>
</gene>
<dbReference type="InterPro" id="IPR011712">
    <property type="entry name" value="Sig_transdc_His_kin_sub3_dim/P"/>
</dbReference>
<evidence type="ECO:0000313" key="11">
    <source>
        <dbReference type="EMBL" id="RCK70433.1"/>
    </source>
</evidence>
<keyword evidence="8" id="KW-0902">Two-component regulatory system</keyword>
<dbReference type="GO" id="GO:0005524">
    <property type="term" value="F:ATP binding"/>
    <property type="evidence" value="ECO:0007669"/>
    <property type="project" value="UniProtKB-KW"/>
</dbReference>
<dbReference type="Pfam" id="PF23539">
    <property type="entry name" value="DUF7134"/>
    <property type="match status" value="1"/>
</dbReference>
<dbReference type="PANTHER" id="PTHR24421">
    <property type="entry name" value="NITRATE/NITRITE SENSOR PROTEIN NARX-RELATED"/>
    <property type="match status" value="1"/>
</dbReference>
<dbReference type="InterPro" id="IPR050482">
    <property type="entry name" value="Sensor_HK_TwoCompSys"/>
</dbReference>
<dbReference type="AlphaFoldDB" id="A0A367YX05"/>
<keyword evidence="3" id="KW-0597">Phosphoprotein</keyword>
<dbReference type="InterPro" id="IPR055558">
    <property type="entry name" value="DUF7134"/>
</dbReference>
<evidence type="ECO:0000256" key="3">
    <source>
        <dbReference type="ARBA" id="ARBA00022553"/>
    </source>
</evidence>